<dbReference type="PANTHER" id="PTHR44129">
    <property type="entry name" value="WD REPEAT-CONTAINING PROTEIN POP1"/>
    <property type="match status" value="1"/>
</dbReference>
<keyword evidence="2" id="KW-0677">Repeat</keyword>
<feature type="repeat" description="WD" evidence="4">
    <location>
        <begin position="1148"/>
        <end position="1189"/>
    </location>
</feature>
<feature type="repeat" description="WD" evidence="4">
    <location>
        <begin position="1449"/>
        <end position="1490"/>
    </location>
</feature>
<feature type="repeat" description="WD" evidence="4">
    <location>
        <begin position="1406"/>
        <end position="1447"/>
    </location>
</feature>
<dbReference type="PROSITE" id="PS51635">
    <property type="entry name" value="PNPLA"/>
    <property type="match status" value="1"/>
</dbReference>
<dbReference type="PROSITE" id="PS00678">
    <property type="entry name" value="WD_REPEATS_1"/>
    <property type="match status" value="7"/>
</dbReference>
<organism evidence="7 8">
    <name type="scientific">Serendipita vermifera MAFF 305830</name>
    <dbReference type="NCBI Taxonomy" id="933852"/>
    <lineage>
        <taxon>Eukaryota</taxon>
        <taxon>Fungi</taxon>
        <taxon>Dikarya</taxon>
        <taxon>Basidiomycota</taxon>
        <taxon>Agaricomycotina</taxon>
        <taxon>Agaricomycetes</taxon>
        <taxon>Sebacinales</taxon>
        <taxon>Serendipitaceae</taxon>
        <taxon>Serendipita</taxon>
    </lineage>
</organism>
<dbReference type="InterPro" id="IPR015943">
    <property type="entry name" value="WD40/YVTN_repeat-like_dom_sf"/>
</dbReference>
<dbReference type="InterPro" id="IPR036322">
    <property type="entry name" value="WD40_repeat_dom_sf"/>
</dbReference>
<dbReference type="HOGENOM" id="CLU_000288_6_3_1"/>
<dbReference type="SUPFAM" id="SSF52540">
    <property type="entry name" value="P-loop containing nucleoside triphosphate hydrolases"/>
    <property type="match status" value="1"/>
</dbReference>
<protein>
    <recommendedName>
        <fullName evidence="6">PNPLA domain-containing protein</fullName>
    </recommendedName>
</protein>
<dbReference type="InterPro" id="IPR020472">
    <property type="entry name" value="WD40_PAC1"/>
</dbReference>
<dbReference type="EMBL" id="KN824398">
    <property type="protein sequence ID" value="KIM20971.1"/>
    <property type="molecule type" value="Genomic_DNA"/>
</dbReference>
<feature type="repeat" description="WD" evidence="4">
    <location>
        <begin position="1320"/>
        <end position="1361"/>
    </location>
</feature>
<evidence type="ECO:0000259" key="6">
    <source>
        <dbReference type="PROSITE" id="PS51635"/>
    </source>
</evidence>
<name>A0A0C3ANX3_SERVB</name>
<feature type="repeat" description="WD" evidence="4">
    <location>
        <begin position="1191"/>
        <end position="1232"/>
    </location>
</feature>
<dbReference type="Pfam" id="PF00400">
    <property type="entry name" value="WD40"/>
    <property type="match status" value="12"/>
</dbReference>
<dbReference type="SUPFAM" id="SSF50978">
    <property type="entry name" value="WD40 repeat-like"/>
    <property type="match status" value="2"/>
</dbReference>
<dbReference type="SUPFAM" id="SSF52151">
    <property type="entry name" value="FabD/lysophospholipase-like"/>
    <property type="match status" value="1"/>
</dbReference>
<feature type="repeat" description="WD" evidence="4">
    <location>
        <begin position="1062"/>
        <end position="1103"/>
    </location>
</feature>
<dbReference type="PROSITE" id="PS50082">
    <property type="entry name" value="WD_REPEATS_2"/>
    <property type="match status" value="12"/>
</dbReference>
<dbReference type="Pfam" id="PF24883">
    <property type="entry name" value="NPHP3_N"/>
    <property type="match status" value="1"/>
</dbReference>
<dbReference type="InterPro" id="IPR027417">
    <property type="entry name" value="P-loop_NTPase"/>
</dbReference>
<dbReference type="STRING" id="933852.A0A0C3ANX3"/>
<feature type="repeat" description="WD" evidence="4">
    <location>
        <begin position="1363"/>
        <end position="1404"/>
    </location>
</feature>
<dbReference type="InterPro" id="IPR056884">
    <property type="entry name" value="NPHP3-like_N"/>
</dbReference>
<feature type="repeat" description="WD" evidence="4">
    <location>
        <begin position="1019"/>
        <end position="1060"/>
    </location>
</feature>
<dbReference type="CDD" id="cd00200">
    <property type="entry name" value="WD40"/>
    <property type="match status" value="2"/>
</dbReference>
<reference evidence="7 8" key="1">
    <citation type="submission" date="2014-04" db="EMBL/GenBank/DDBJ databases">
        <authorList>
            <consortium name="DOE Joint Genome Institute"/>
            <person name="Kuo A."/>
            <person name="Zuccaro A."/>
            <person name="Kohler A."/>
            <person name="Nagy L.G."/>
            <person name="Floudas D."/>
            <person name="Copeland A."/>
            <person name="Barry K.W."/>
            <person name="Cichocki N."/>
            <person name="Veneault-Fourrey C."/>
            <person name="LaButti K."/>
            <person name="Lindquist E.A."/>
            <person name="Lipzen A."/>
            <person name="Lundell T."/>
            <person name="Morin E."/>
            <person name="Murat C."/>
            <person name="Sun H."/>
            <person name="Tunlid A."/>
            <person name="Henrissat B."/>
            <person name="Grigoriev I.V."/>
            <person name="Hibbett D.S."/>
            <person name="Martin F."/>
            <person name="Nordberg H.P."/>
            <person name="Cantor M.N."/>
            <person name="Hua S.X."/>
        </authorList>
    </citation>
    <scope>NUCLEOTIDE SEQUENCE [LARGE SCALE GENOMIC DNA]</scope>
    <source>
        <strain evidence="7 8">MAFF 305830</strain>
    </source>
</reference>
<dbReference type="InterPro" id="IPR019775">
    <property type="entry name" value="WD40_repeat_CS"/>
</dbReference>
<evidence type="ECO:0000256" key="1">
    <source>
        <dbReference type="ARBA" id="ARBA00022574"/>
    </source>
</evidence>
<feature type="short sequence motif" description="GXGXXG" evidence="5">
    <location>
        <begin position="14"/>
        <end position="19"/>
    </location>
</feature>
<keyword evidence="8" id="KW-1185">Reference proteome</keyword>
<feature type="repeat" description="WD" evidence="4">
    <location>
        <begin position="933"/>
        <end position="974"/>
    </location>
</feature>
<feature type="repeat" description="WD" evidence="4">
    <location>
        <begin position="976"/>
        <end position="1017"/>
    </location>
</feature>
<dbReference type="SMART" id="SM00320">
    <property type="entry name" value="WD40"/>
    <property type="match status" value="13"/>
</dbReference>
<sequence>MTSRSNLKLASFDGGGIRGLSQLEIMSNIMHRLNWDRHLNDSQPLLPYEHFDLIGGSGTGGLIAIMFAKLRMTVEEASEEFCTLIQIFEQSDITPQERTRLLKRSMEDIMKRRGVPADTRLMDPARPEGCACFVITRLRANAGIKICLRSYPTQSHPASTITLVEAVLATCAIPPLFAPIKTGPKYREKEYIGAGLGANNPIQEVIAESYSLFGQKSTVGSLLSVGGGHPGVITLPSDGDADDLYKTMRDMMNDCAEKAREIKQNIGHTGIYFRFSVEQGMQNDHASQAIDPGWIVAQTEGYLEDNVDQLDAFVKNSKQPVNPVTLDHLKSGNFRVFPAASTNVEIHNAGASFSDPILAKLRVLDLETSSPVAECMEGTRQDILSKIIDWASNMDAPNIFWLEGYPGVGKSAVAASLVEEFRKSKRLGSSFFFQRSRDNVMTTHVLWRTVAHDLACRYPAIRKSLETALTGNENLPTTFSVDTLFREVIDKPLMEYNKGPIDNPPVIIIDALDECGGLDGQRSNHRVNLMRTLKSWSKLPKIFKLIVTSRRETDITRLFGSIAHNSLEILTGRSANTKSLNDVEKYFEYHFSQIAAQYKDALPVDWPGHQVIRKLVQMANGLFIWPVTILKFLARGSPQEQLNRILDGAVTGELSTLYSWILTSSFPDPSETFTESFHSIVGTIILAKDPLPASSIGELCSVDHSMMRYIINGLQSVILSEDVPQFKHQSFVDFLLDHAKCPSPFLISLESQNRILALGCLKIMKQGLRFNICDLKSSYLRNSEITDLDLRIKEHITPHISYSAIFWASHLKDTTFDSEIFEFVHEFMHDQFLFWLEILSLTKQVNVGSSVIQSLIDWLRTVNQDDHMGRDMKKVLAAFGGMISQSVPHIYISALPLMPRGSAIREQYIGRYPRTISLLRGGDDEWSAIQNVLLGHTDWVTRVAFSPDGRRIVSGSRDRTVRVWDAETGDVVSGPFEGFFGCVSSVAFSPDGRRIVSGSRDRTVRVWDAETGDVVSGPFEGHTDYVRSVAFSPDGQRIVSGSGDMTVRVWDSETGAVVAIPFEGHTDHVLFVAFSPDGRRVVSGSRDKMVRVWDAEIGKAVAGPFKGHTSWVTFVTFSRDGKNIISGSLDMTVRVWDSRTGEVVAGPFEGHTDEIHSMEISPDGRCVVSSSGDLTFWVWDLETGKVVAGPFKGHTYSVSSVAFSPDGRRIVSCSGDQTVRVWDADIGEVIEGSFEGHTGWVTSVGFSSDGRKIFSGCRDKIVCLWDAGTGVIAGGPYKTQVSLANHFAFSPDARHIAIGLQDKTVQIRDKETGVVIAGPFEGHTSTVCSVAFSPDGRRVASGSEDMTVRVWDAKTGEVVAGPFEGHIKSIGSIAFSPDGRRIVSGSDDTTIRIWDVDTGNMIAGPFEGHAKSIESIAFSPDGRYIVSGSKDTTIRIWDVNTGNMITGPFEGHTDWVSSVAFSPDGQHIVSGAYDTMIRAWTLKAKFPLFTNSSYMIDGWMLGPNSELLFWVPPTLRSGLWRPENTVVIGKQATKLGFKHFSHGEYWTRCKDPLLASM</sequence>
<comment type="caution">
    <text evidence="5">Lacks conserved residue(s) required for the propagation of feature annotation.</text>
</comment>
<feature type="repeat" description="WD" evidence="4">
    <location>
        <begin position="1105"/>
        <end position="1146"/>
    </location>
</feature>
<dbReference type="Gene3D" id="3.40.50.300">
    <property type="entry name" value="P-loop containing nucleotide triphosphate hydrolases"/>
    <property type="match status" value="1"/>
</dbReference>
<evidence type="ECO:0000313" key="8">
    <source>
        <dbReference type="Proteomes" id="UP000054097"/>
    </source>
</evidence>
<keyword evidence="3" id="KW-0443">Lipid metabolism</keyword>
<evidence type="ECO:0000256" key="5">
    <source>
        <dbReference type="PROSITE-ProRule" id="PRU01161"/>
    </source>
</evidence>
<dbReference type="Proteomes" id="UP000054097">
    <property type="component" value="Unassembled WGS sequence"/>
</dbReference>
<proteinExistence type="predicted"/>
<dbReference type="GO" id="GO:0046486">
    <property type="term" value="P:glycerolipid metabolic process"/>
    <property type="evidence" value="ECO:0007669"/>
    <property type="project" value="UniProtKB-ARBA"/>
</dbReference>
<evidence type="ECO:0000256" key="4">
    <source>
        <dbReference type="PROSITE-ProRule" id="PRU00221"/>
    </source>
</evidence>
<dbReference type="Gene3D" id="2.130.10.10">
    <property type="entry name" value="YVTN repeat-like/Quinoprotein amine dehydrogenase"/>
    <property type="match status" value="4"/>
</dbReference>
<reference evidence="8" key="2">
    <citation type="submission" date="2015-01" db="EMBL/GenBank/DDBJ databases">
        <title>Evolutionary Origins and Diversification of the Mycorrhizal Mutualists.</title>
        <authorList>
            <consortium name="DOE Joint Genome Institute"/>
            <consortium name="Mycorrhizal Genomics Consortium"/>
            <person name="Kohler A."/>
            <person name="Kuo A."/>
            <person name="Nagy L.G."/>
            <person name="Floudas D."/>
            <person name="Copeland A."/>
            <person name="Barry K.W."/>
            <person name="Cichocki N."/>
            <person name="Veneault-Fourrey C."/>
            <person name="LaButti K."/>
            <person name="Lindquist E.A."/>
            <person name="Lipzen A."/>
            <person name="Lundell T."/>
            <person name="Morin E."/>
            <person name="Murat C."/>
            <person name="Riley R."/>
            <person name="Ohm R."/>
            <person name="Sun H."/>
            <person name="Tunlid A."/>
            <person name="Henrissat B."/>
            <person name="Grigoriev I.V."/>
            <person name="Hibbett D.S."/>
            <person name="Martin F."/>
        </authorList>
    </citation>
    <scope>NUCLEOTIDE SEQUENCE [LARGE SCALE GENOMIC DNA]</scope>
    <source>
        <strain evidence="8">MAFF 305830</strain>
    </source>
</reference>
<dbReference type="InterPro" id="IPR002641">
    <property type="entry name" value="PNPLA_dom"/>
</dbReference>
<accession>A0A0C3ANX3</accession>
<dbReference type="PRINTS" id="PR00320">
    <property type="entry name" value="GPROTEINBRPT"/>
</dbReference>
<evidence type="ECO:0000256" key="2">
    <source>
        <dbReference type="ARBA" id="ARBA00022737"/>
    </source>
</evidence>
<dbReference type="InterPro" id="IPR001680">
    <property type="entry name" value="WD40_rpt"/>
</dbReference>
<keyword evidence="1 4" id="KW-0853">WD repeat</keyword>
<feature type="repeat" description="WD" evidence="4">
    <location>
        <begin position="1234"/>
        <end position="1266"/>
    </location>
</feature>
<dbReference type="InterPro" id="IPR050349">
    <property type="entry name" value="WD_LIS1/nudF_dynein_reg"/>
</dbReference>
<gene>
    <name evidence="7" type="ORF">M408DRAFT_305789</name>
</gene>
<feature type="domain" description="PNPLA" evidence="6">
    <location>
        <begin position="10"/>
        <end position="206"/>
    </location>
</feature>
<evidence type="ECO:0000313" key="7">
    <source>
        <dbReference type="EMBL" id="KIM20971.1"/>
    </source>
</evidence>
<dbReference type="Pfam" id="PF01734">
    <property type="entry name" value="Patatin"/>
    <property type="match status" value="1"/>
</dbReference>
<dbReference type="Gene3D" id="3.40.1090.10">
    <property type="entry name" value="Cytosolic phospholipase A2 catalytic domain"/>
    <property type="match status" value="1"/>
</dbReference>
<evidence type="ECO:0000256" key="3">
    <source>
        <dbReference type="ARBA" id="ARBA00023098"/>
    </source>
</evidence>
<dbReference type="InterPro" id="IPR016035">
    <property type="entry name" value="Acyl_Trfase/lysoPLipase"/>
</dbReference>
<dbReference type="PROSITE" id="PS50294">
    <property type="entry name" value="WD_REPEATS_REGION"/>
    <property type="match status" value="12"/>
</dbReference>